<evidence type="ECO:0000313" key="3">
    <source>
        <dbReference type="Proteomes" id="UP000197290"/>
    </source>
</evidence>
<evidence type="ECO:0008006" key="4">
    <source>
        <dbReference type="Google" id="ProtNLM"/>
    </source>
</evidence>
<organism evidence="2 3">
    <name type="scientific">Sphingomonas dokdonensis</name>
    <dbReference type="NCBI Taxonomy" id="344880"/>
    <lineage>
        <taxon>Bacteria</taxon>
        <taxon>Pseudomonadati</taxon>
        <taxon>Pseudomonadota</taxon>
        <taxon>Alphaproteobacteria</taxon>
        <taxon>Sphingomonadales</taxon>
        <taxon>Sphingomonadaceae</taxon>
        <taxon>Sphingomonas</taxon>
    </lineage>
</organism>
<evidence type="ECO:0000313" key="2">
    <source>
        <dbReference type="EMBL" id="OWK33701.1"/>
    </source>
</evidence>
<protein>
    <recommendedName>
        <fullName evidence="4">Terminase small subunit</fullName>
    </recommendedName>
</protein>
<comment type="caution">
    <text evidence="2">The sequence shown here is derived from an EMBL/GenBank/DDBJ whole genome shotgun (WGS) entry which is preliminary data.</text>
</comment>
<keyword evidence="3" id="KW-1185">Reference proteome</keyword>
<reference evidence="2 3" key="1">
    <citation type="submission" date="2017-03" db="EMBL/GenBank/DDBJ databases">
        <title>Genome sequence of Sphingomonas dokdonensis DSM 21029.</title>
        <authorList>
            <person name="Poehlein A."/>
            <person name="Wuebbeler J.H."/>
            <person name="Steinbuechel A."/>
            <person name="Daniel R."/>
        </authorList>
    </citation>
    <scope>NUCLEOTIDE SEQUENCE [LARGE SCALE GENOMIC DNA]</scope>
    <source>
        <strain evidence="2 3">DSM 21029</strain>
    </source>
</reference>
<sequence length="342" mass="38934">MQPALPPPEREAERNADPLAFTPVPRRARHDGWTAERQRGFIRALAETGSVKAAARRIGKTTEGAYQMRLHPGADSFRAAWEAALASGVQRLTDIAMERAVEGVPIPVFHKGEQVGERRWYNDRLLMFMLKHHQPDRYNTPALAPGTKHAETIAREAAQQCPVCREREETAARRAFAEAEAAKQSNEEFLVHLMRTYQIKVQAERRERLAGDWAAADFYLRQLNFFELILEGCGHRMDIIDMHTIENGEENMYTRQINCGPLTRILDDMRRKIWEAAGEPPRPPIDLREFLPYTNMNQQGGTARERQHARAEAQRRIAASQAVWEASASEEKWAAFKAASGR</sequence>
<evidence type="ECO:0000256" key="1">
    <source>
        <dbReference type="SAM" id="MobiDB-lite"/>
    </source>
</evidence>
<gene>
    <name evidence="2" type="ORF">SPDO_05860</name>
</gene>
<accession>A0A245ZVE3</accession>
<dbReference type="RefSeq" id="WP_088365910.1">
    <property type="nucleotide sequence ID" value="NZ_NBBI01000001.1"/>
</dbReference>
<proteinExistence type="predicted"/>
<feature type="region of interest" description="Disordered" evidence="1">
    <location>
        <begin position="1"/>
        <end position="32"/>
    </location>
</feature>
<name>A0A245ZVE3_9SPHN</name>
<dbReference type="EMBL" id="NBBI01000001">
    <property type="protein sequence ID" value="OWK33701.1"/>
    <property type="molecule type" value="Genomic_DNA"/>
</dbReference>
<dbReference type="AlphaFoldDB" id="A0A245ZVE3"/>
<dbReference type="OrthoDB" id="7282816at2"/>
<dbReference type="Proteomes" id="UP000197290">
    <property type="component" value="Unassembled WGS sequence"/>
</dbReference>